<dbReference type="InterPro" id="IPR011663">
    <property type="entry name" value="UTRA"/>
</dbReference>
<evidence type="ECO:0000256" key="2">
    <source>
        <dbReference type="ARBA" id="ARBA00023125"/>
    </source>
</evidence>
<evidence type="ECO:0000313" key="5">
    <source>
        <dbReference type="EMBL" id="GGO63266.1"/>
    </source>
</evidence>
<reference evidence="5" key="1">
    <citation type="journal article" date="2014" name="Int. J. Syst. Evol. Microbiol.">
        <title>Complete genome sequence of Corynebacterium casei LMG S-19264T (=DSM 44701T), isolated from a smear-ripened cheese.</title>
        <authorList>
            <consortium name="US DOE Joint Genome Institute (JGI-PGF)"/>
            <person name="Walter F."/>
            <person name="Albersmeier A."/>
            <person name="Kalinowski J."/>
            <person name="Ruckert C."/>
        </authorList>
    </citation>
    <scope>NUCLEOTIDE SEQUENCE</scope>
    <source>
        <strain evidence="5">CGMCC 4.7368</strain>
    </source>
</reference>
<protein>
    <submittedName>
        <fullName evidence="5">GntR family transcriptional regulator</fullName>
    </submittedName>
</protein>
<dbReference type="SUPFAM" id="SSF46785">
    <property type="entry name" value="Winged helix' DNA-binding domain"/>
    <property type="match status" value="1"/>
</dbReference>
<dbReference type="Gene3D" id="1.10.10.10">
    <property type="entry name" value="Winged helix-like DNA-binding domain superfamily/Winged helix DNA-binding domain"/>
    <property type="match status" value="1"/>
</dbReference>
<dbReference type="InterPro" id="IPR036390">
    <property type="entry name" value="WH_DNA-bd_sf"/>
</dbReference>
<dbReference type="AlphaFoldDB" id="A0A917YRT6"/>
<evidence type="ECO:0000313" key="6">
    <source>
        <dbReference type="Proteomes" id="UP000646523"/>
    </source>
</evidence>
<proteinExistence type="predicted"/>
<dbReference type="EMBL" id="BMNH01000002">
    <property type="protein sequence ID" value="GGO63266.1"/>
    <property type="molecule type" value="Genomic_DNA"/>
</dbReference>
<dbReference type="InterPro" id="IPR036388">
    <property type="entry name" value="WH-like_DNA-bd_sf"/>
</dbReference>
<sequence length="254" mass="27337">MTTRRDEIANHLRDLITSGTYAPGDVLPNQTSMKATYQTTSNTISAAVKILRDEGLIWRVANRGLIVQDTRPLYIDLSMATTPSNGLGPWETACHNVGRTGSMQLVSVDRGPAEAEVARALQLSVGATVVRRDRRALVDGQAVMLDTGYYPLALVDDTPVAGSGKVGGGTLAALIAAGVLDPQTTRVRERIGARAATKDEAETLRLRPGVSVLTAERVTRDGEAQPVELLQRVANARRIRFQTDDLSLRNLGQP</sequence>
<gene>
    <name evidence="5" type="ORF">GCM10012289_09880</name>
</gene>
<evidence type="ECO:0000256" key="3">
    <source>
        <dbReference type="ARBA" id="ARBA00023163"/>
    </source>
</evidence>
<dbReference type="PROSITE" id="PS50949">
    <property type="entry name" value="HTH_GNTR"/>
    <property type="match status" value="1"/>
</dbReference>
<accession>A0A917YRT6</accession>
<dbReference type="InterPro" id="IPR028978">
    <property type="entry name" value="Chorismate_lyase_/UTRA_dom_sf"/>
</dbReference>
<evidence type="ECO:0000259" key="4">
    <source>
        <dbReference type="PROSITE" id="PS50949"/>
    </source>
</evidence>
<keyword evidence="6" id="KW-1185">Reference proteome</keyword>
<dbReference type="RefSeq" id="WP_189122760.1">
    <property type="nucleotide sequence ID" value="NZ_BMNH01000002.1"/>
</dbReference>
<comment type="caution">
    <text evidence="5">The sequence shown here is derived from an EMBL/GenBank/DDBJ whole genome shotgun (WGS) entry which is preliminary data.</text>
</comment>
<keyword evidence="1" id="KW-0805">Transcription regulation</keyword>
<feature type="domain" description="HTH gntR-type" evidence="4">
    <location>
        <begin position="2"/>
        <end position="70"/>
    </location>
</feature>
<dbReference type="SUPFAM" id="SSF64288">
    <property type="entry name" value="Chorismate lyase-like"/>
    <property type="match status" value="1"/>
</dbReference>
<dbReference type="GO" id="GO:0003700">
    <property type="term" value="F:DNA-binding transcription factor activity"/>
    <property type="evidence" value="ECO:0007669"/>
    <property type="project" value="InterPro"/>
</dbReference>
<organism evidence="5 6">
    <name type="scientific">Nonomuraea cavernae</name>
    <dbReference type="NCBI Taxonomy" id="2045107"/>
    <lineage>
        <taxon>Bacteria</taxon>
        <taxon>Bacillati</taxon>
        <taxon>Actinomycetota</taxon>
        <taxon>Actinomycetes</taxon>
        <taxon>Streptosporangiales</taxon>
        <taxon>Streptosporangiaceae</taxon>
        <taxon>Nonomuraea</taxon>
    </lineage>
</organism>
<dbReference type="Pfam" id="PF07702">
    <property type="entry name" value="UTRA"/>
    <property type="match status" value="1"/>
</dbReference>
<dbReference type="SMART" id="SM00866">
    <property type="entry name" value="UTRA"/>
    <property type="match status" value="1"/>
</dbReference>
<name>A0A917YRT6_9ACTN</name>
<dbReference type="InterPro" id="IPR000524">
    <property type="entry name" value="Tscrpt_reg_HTH_GntR"/>
</dbReference>
<keyword evidence="3" id="KW-0804">Transcription</keyword>
<keyword evidence="2" id="KW-0238">DNA-binding</keyword>
<dbReference type="InterPro" id="IPR050679">
    <property type="entry name" value="Bact_HTH_transcr_reg"/>
</dbReference>
<dbReference type="GO" id="GO:0045892">
    <property type="term" value="P:negative regulation of DNA-templated transcription"/>
    <property type="evidence" value="ECO:0007669"/>
    <property type="project" value="TreeGrafter"/>
</dbReference>
<evidence type="ECO:0000256" key="1">
    <source>
        <dbReference type="ARBA" id="ARBA00023015"/>
    </source>
</evidence>
<reference evidence="5" key="2">
    <citation type="submission" date="2020-09" db="EMBL/GenBank/DDBJ databases">
        <authorList>
            <person name="Sun Q."/>
            <person name="Zhou Y."/>
        </authorList>
    </citation>
    <scope>NUCLEOTIDE SEQUENCE</scope>
    <source>
        <strain evidence="5">CGMCC 4.7368</strain>
    </source>
</reference>
<dbReference type="Pfam" id="PF00392">
    <property type="entry name" value="GntR"/>
    <property type="match status" value="1"/>
</dbReference>
<dbReference type="Proteomes" id="UP000646523">
    <property type="component" value="Unassembled WGS sequence"/>
</dbReference>
<dbReference type="Gene3D" id="3.40.1410.10">
    <property type="entry name" value="Chorismate lyase-like"/>
    <property type="match status" value="1"/>
</dbReference>
<dbReference type="GO" id="GO:0003677">
    <property type="term" value="F:DNA binding"/>
    <property type="evidence" value="ECO:0007669"/>
    <property type="project" value="UniProtKB-KW"/>
</dbReference>
<dbReference type="PANTHER" id="PTHR44846">
    <property type="entry name" value="MANNOSYL-D-GLYCERATE TRANSPORT/METABOLISM SYSTEM REPRESSOR MNGR-RELATED"/>
    <property type="match status" value="1"/>
</dbReference>
<dbReference type="PANTHER" id="PTHR44846:SF17">
    <property type="entry name" value="GNTR-FAMILY TRANSCRIPTIONAL REGULATOR"/>
    <property type="match status" value="1"/>
</dbReference>